<name>A0A9D2LCM3_9MICO</name>
<dbReference type="InterPro" id="IPR011711">
    <property type="entry name" value="GntR_C"/>
</dbReference>
<dbReference type="PANTHER" id="PTHR43537:SF51">
    <property type="entry name" value="HTH-TYPE TRANSCRIPTIONAL REGULATOR LGOR-RELATED"/>
    <property type="match status" value="1"/>
</dbReference>
<keyword evidence="1" id="KW-0805">Transcription regulation</keyword>
<proteinExistence type="predicted"/>
<dbReference type="GO" id="GO:0003700">
    <property type="term" value="F:DNA-binding transcription factor activity"/>
    <property type="evidence" value="ECO:0007669"/>
    <property type="project" value="InterPro"/>
</dbReference>
<dbReference type="InterPro" id="IPR036390">
    <property type="entry name" value="WH_DNA-bd_sf"/>
</dbReference>
<dbReference type="SUPFAM" id="SSF48008">
    <property type="entry name" value="GntR ligand-binding domain-like"/>
    <property type="match status" value="1"/>
</dbReference>
<dbReference type="SMART" id="SM00345">
    <property type="entry name" value="HTH_GNTR"/>
    <property type="match status" value="1"/>
</dbReference>
<comment type="caution">
    <text evidence="6">The sequence shown here is derived from an EMBL/GenBank/DDBJ whole genome shotgun (WGS) entry which is preliminary data.</text>
</comment>
<dbReference type="Pfam" id="PF00392">
    <property type="entry name" value="GntR"/>
    <property type="match status" value="1"/>
</dbReference>
<organism evidence="6 7">
    <name type="scientific">Candidatus Brachybacterium merdavium</name>
    <dbReference type="NCBI Taxonomy" id="2838513"/>
    <lineage>
        <taxon>Bacteria</taxon>
        <taxon>Bacillati</taxon>
        <taxon>Actinomycetota</taxon>
        <taxon>Actinomycetes</taxon>
        <taxon>Micrococcales</taxon>
        <taxon>Dermabacteraceae</taxon>
        <taxon>Brachybacterium</taxon>
    </lineage>
</organism>
<dbReference type="PROSITE" id="PS50949">
    <property type="entry name" value="HTH_GNTR"/>
    <property type="match status" value="1"/>
</dbReference>
<keyword evidence="3" id="KW-0804">Transcription</keyword>
<keyword evidence="2" id="KW-0238">DNA-binding</keyword>
<dbReference type="SMART" id="SM00895">
    <property type="entry name" value="FCD"/>
    <property type="match status" value="1"/>
</dbReference>
<evidence type="ECO:0000256" key="1">
    <source>
        <dbReference type="ARBA" id="ARBA00023015"/>
    </source>
</evidence>
<evidence type="ECO:0000256" key="2">
    <source>
        <dbReference type="ARBA" id="ARBA00023125"/>
    </source>
</evidence>
<reference evidence="6" key="1">
    <citation type="journal article" date="2021" name="PeerJ">
        <title>Extensive microbial diversity within the chicken gut microbiome revealed by metagenomics and culture.</title>
        <authorList>
            <person name="Gilroy R."/>
            <person name="Ravi A."/>
            <person name="Getino M."/>
            <person name="Pursley I."/>
            <person name="Horton D.L."/>
            <person name="Alikhan N.F."/>
            <person name="Baker D."/>
            <person name="Gharbi K."/>
            <person name="Hall N."/>
            <person name="Watson M."/>
            <person name="Adriaenssens E.M."/>
            <person name="Foster-Nyarko E."/>
            <person name="Jarju S."/>
            <person name="Secka A."/>
            <person name="Antonio M."/>
            <person name="Oren A."/>
            <person name="Chaudhuri R.R."/>
            <person name="La Ragione R."/>
            <person name="Hildebrand F."/>
            <person name="Pallen M.J."/>
        </authorList>
    </citation>
    <scope>NUCLEOTIDE SEQUENCE</scope>
    <source>
        <strain evidence="6">ChiHjej13B12-24818</strain>
    </source>
</reference>
<dbReference type="InterPro" id="IPR036388">
    <property type="entry name" value="WH-like_DNA-bd_sf"/>
</dbReference>
<dbReference type="Gene3D" id="1.20.120.530">
    <property type="entry name" value="GntR ligand-binding domain-like"/>
    <property type="match status" value="1"/>
</dbReference>
<dbReference type="InterPro" id="IPR000524">
    <property type="entry name" value="Tscrpt_reg_HTH_GntR"/>
</dbReference>
<feature type="region of interest" description="Disordered" evidence="4">
    <location>
        <begin position="228"/>
        <end position="252"/>
    </location>
</feature>
<protein>
    <submittedName>
        <fullName evidence="6">GntR family transcriptional regulator</fullName>
    </submittedName>
</protein>
<dbReference type="Gene3D" id="1.10.10.10">
    <property type="entry name" value="Winged helix-like DNA-binding domain superfamily/Winged helix DNA-binding domain"/>
    <property type="match status" value="1"/>
</dbReference>
<gene>
    <name evidence="6" type="ORF">H9786_06680</name>
</gene>
<dbReference type="Proteomes" id="UP000823823">
    <property type="component" value="Unassembled WGS sequence"/>
</dbReference>
<dbReference type="GO" id="GO:0003677">
    <property type="term" value="F:DNA binding"/>
    <property type="evidence" value="ECO:0007669"/>
    <property type="project" value="UniProtKB-KW"/>
</dbReference>
<dbReference type="Pfam" id="PF07729">
    <property type="entry name" value="FCD"/>
    <property type="match status" value="1"/>
</dbReference>
<dbReference type="SUPFAM" id="SSF46785">
    <property type="entry name" value="Winged helix' DNA-binding domain"/>
    <property type="match status" value="1"/>
</dbReference>
<evidence type="ECO:0000259" key="5">
    <source>
        <dbReference type="PROSITE" id="PS50949"/>
    </source>
</evidence>
<dbReference type="EMBL" id="DWZH01000048">
    <property type="protein sequence ID" value="HJB10202.1"/>
    <property type="molecule type" value="Genomic_DNA"/>
</dbReference>
<reference evidence="6" key="2">
    <citation type="submission" date="2021-04" db="EMBL/GenBank/DDBJ databases">
        <authorList>
            <person name="Gilroy R."/>
        </authorList>
    </citation>
    <scope>NUCLEOTIDE SEQUENCE</scope>
    <source>
        <strain evidence="6">ChiHjej13B12-24818</strain>
    </source>
</reference>
<accession>A0A9D2LCM3</accession>
<evidence type="ECO:0000313" key="6">
    <source>
        <dbReference type="EMBL" id="HJB10202.1"/>
    </source>
</evidence>
<sequence length="252" mass="28281">MAIKRQVLRAEVEELILERLLESRWSPGSRLSIDGLARDLEVSPTPVREAMVSLERSGLVEYVALRGYVVAPMLDVEQMTELLDARKVVEAAALNRAFENFEALLTDLEAAHARHGEVIGHIEAAGEVTYELVQEHFQADWAFHQTLFDHADNRYLSKMVETLRSHTHRMRQTWAGGPAALDVHEAYTEHGRILEMVRRHHHDGAIQALNQHLDDVLVRSLDISADLPEQSVQEQGDADVATVPSSPEPAHS</sequence>
<dbReference type="AlphaFoldDB" id="A0A9D2LCM3"/>
<evidence type="ECO:0000256" key="3">
    <source>
        <dbReference type="ARBA" id="ARBA00023163"/>
    </source>
</evidence>
<evidence type="ECO:0000256" key="4">
    <source>
        <dbReference type="SAM" id="MobiDB-lite"/>
    </source>
</evidence>
<evidence type="ECO:0000313" key="7">
    <source>
        <dbReference type="Proteomes" id="UP000823823"/>
    </source>
</evidence>
<feature type="domain" description="HTH gntR-type" evidence="5">
    <location>
        <begin position="6"/>
        <end position="73"/>
    </location>
</feature>
<dbReference type="InterPro" id="IPR008920">
    <property type="entry name" value="TF_FadR/GntR_C"/>
</dbReference>
<dbReference type="PANTHER" id="PTHR43537">
    <property type="entry name" value="TRANSCRIPTIONAL REGULATOR, GNTR FAMILY"/>
    <property type="match status" value="1"/>
</dbReference>